<protein>
    <submittedName>
        <fullName evidence="2">Uncharacterized protein</fullName>
    </submittedName>
</protein>
<reference evidence="2" key="1">
    <citation type="submission" date="2017-10" db="EMBL/GenBank/DDBJ databases">
        <title>Chryseobacterium sp. B5 is a hydrocarbonoclastic and plant growth promoting bacterium.</title>
        <authorList>
            <person name="Thijs S."/>
            <person name="Gkorezis P."/>
            <person name="Van Hamme J."/>
        </authorList>
    </citation>
    <scope>NUCLEOTIDE SEQUENCE</scope>
    <source>
        <strain evidence="2">B5</strain>
    </source>
</reference>
<organism evidence="2">
    <name type="scientific">Chryseobacterium sp. B5</name>
    <dbReference type="NCBI Taxonomy" id="2050562"/>
    <lineage>
        <taxon>Bacteria</taxon>
        <taxon>Pseudomonadati</taxon>
        <taxon>Bacteroidota</taxon>
        <taxon>Flavobacteriia</taxon>
        <taxon>Flavobacteriales</taxon>
        <taxon>Weeksellaceae</taxon>
        <taxon>Chryseobacterium group</taxon>
        <taxon>Chryseobacterium</taxon>
    </lineage>
</organism>
<accession>A0A2G7T9Q7</accession>
<evidence type="ECO:0000256" key="1">
    <source>
        <dbReference type="SAM" id="SignalP"/>
    </source>
</evidence>
<feature type="signal peptide" evidence="1">
    <location>
        <begin position="1"/>
        <end position="21"/>
    </location>
</feature>
<comment type="caution">
    <text evidence="2">The sequence shown here is derived from an EMBL/GenBank/DDBJ whole genome shotgun (WGS) entry which is preliminary data.</text>
</comment>
<gene>
    <name evidence="2" type="ORF">CTI11_06075</name>
</gene>
<keyword evidence="1" id="KW-0732">Signal</keyword>
<feature type="chain" id="PRO_5013748307" evidence="1">
    <location>
        <begin position="22"/>
        <end position="388"/>
    </location>
</feature>
<proteinExistence type="predicted"/>
<name>A0A2G7T9Q7_9FLAO</name>
<dbReference type="AlphaFoldDB" id="A0A2G7T9Q7"/>
<dbReference type="EMBL" id="PEKC01000014">
    <property type="protein sequence ID" value="PII36649.1"/>
    <property type="molecule type" value="Genomic_DNA"/>
</dbReference>
<evidence type="ECO:0000313" key="2">
    <source>
        <dbReference type="EMBL" id="PII36649.1"/>
    </source>
</evidence>
<sequence>MRRAMAWLWLFALAASGAAMAEDRPTVTFAGVAYSGDASSQQQRFPYSKQYESRLKAAGHSAYARALAFVQQAPAQHLQISTNPIDELKGRDQALVVSLVLNSETVSVESFGGVRKLFILIRGQALFFDFKSMTAVRSYPLSFAFIDNLRHEPSQEEIMERVTKVYEGAGGKPGIFGRFAQVLATATVPSQTPRFLQVTDIQIPAAMAEMLPGYLQDPQVHKTWAADIVGEAISSRIGVPIIPFAMGYAVGNVMRMQVLDGEVYTLQLPSADYAISVDFKGFKKLKFKESSAGTSYVYGTFADMRIQEPNGSVFLGASLKNAEVKVVPSTQTHVDDFPAFYDSLNGLFVKLAETVAAGRGNDWLKSAAAESDIEAQIVKTKDLMNLCK</sequence>